<evidence type="ECO:0000256" key="1">
    <source>
        <dbReference type="ARBA" id="ARBA00001974"/>
    </source>
</evidence>
<evidence type="ECO:0000313" key="9">
    <source>
        <dbReference type="EMBL" id="RJF98415.1"/>
    </source>
</evidence>
<dbReference type="Pfam" id="PF00441">
    <property type="entry name" value="Acyl-CoA_dh_1"/>
    <property type="match status" value="1"/>
</dbReference>
<evidence type="ECO:0000313" key="10">
    <source>
        <dbReference type="Proteomes" id="UP000265955"/>
    </source>
</evidence>
<comment type="similarity">
    <text evidence="2">Belongs to the acyl-CoA dehydrogenase family.</text>
</comment>
<accession>A0A3A3G8D7</accession>
<dbReference type="Pfam" id="PF02771">
    <property type="entry name" value="Acyl-CoA_dh_N"/>
    <property type="match status" value="1"/>
</dbReference>
<dbReference type="RefSeq" id="WP_119768367.1">
    <property type="nucleotide sequence ID" value="NZ_QYUO01000001.1"/>
</dbReference>
<dbReference type="InterPro" id="IPR009075">
    <property type="entry name" value="AcylCo_DH/oxidase_C"/>
</dbReference>
<keyword evidence="3" id="KW-0285">Flavoprotein</keyword>
<evidence type="ECO:0000256" key="4">
    <source>
        <dbReference type="ARBA" id="ARBA00022827"/>
    </source>
</evidence>
<dbReference type="InterPro" id="IPR036250">
    <property type="entry name" value="AcylCo_DH-like_C"/>
</dbReference>
<dbReference type="Gene3D" id="1.20.140.10">
    <property type="entry name" value="Butyryl-CoA Dehydrogenase, subunit A, domain 3"/>
    <property type="match status" value="1"/>
</dbReference>
<feature type="domain" description="Acyl-CoA dehydrogenase/oxidase C-terminal" evidence="6">
    <location>
        <begin position="223"/>
        <end position="368"/>
    </location>
</feature>
<dbReference type="InterPro" id="IPR009100">
    <property type="entry name" value="AcylCoA_DH/oxidase_NM_dom_sf"/>
</dbReference>
<name>A0A3A3G8D7_9BURK</name>
<dbReference type="Pfam" id="PF02770">
    <property type="entry name" value="Acyl-CoA_dh_M"/>
    <property type="match status" value="1"/>
</dbReference>
<comment type="caution">
    <text evidence="9">The sequence shown here is derived from an EMBL/GenBank/DDBJ whole genome shotgun (WGS) entry which is preliminary data.</text>
</comment>
<comment type="cofactor">
    <cofactor evidence="1">
        <name>FAD</name>
        <dbReference type="ChEBI" id="CHEBI:57692"/>
    </cofactor>
</comment>
<evidence type="ECO:0000259" key="6">
    <source>
        <dbReference type="Pfam" id="PF00441"/>
    </source>
</evidence>
<evidence type="ECO:0000256" key="3">
    <source>
        <dbReference type="ARBA" id="ARBA00022630"/>
    </source>
</evidence>
<dbReference type="EMBL" id="QYUO01000001">
    <property type="protein sequence ID" value="RJF98415.1"/>
    <property type="molecule type" value="Genomic_DNA"/>
</dbReference>
<dbReference type="PANTHER" id="PTHR43884">
    <property type="entry name" value="ACYL-COA DEHYDROGENASE"/>
    <property type="match status" value="1"/>
</dbReference>
<dbReference type="SUPFAM" id="SSF47203">
    <property type="entry name" value="Acyl-CoA dehydrogenase C-terminal domain-like"/>
    <property type="match status" value="1"/>
</dbReference>
<dbReference type="AlphaFoldDB" id="A0A3A3G8D7"/>
<gene>
    <name evidence="9" type="ORF">D3871_07775</name>
</gene>
<evidence type="ECO:0000256" key="2">
    <source>
        <dbReference type="ARBA" id="ARBA00009347"/>
    </source>
</evidence>
<dbReference type="SUPFAM" id="SSF56645">
    <property type="entry name" value="Acyl-CoA dehydrogenase NM domain-like"/>
    <property type="match status" value="1"/>
</dbReference>
<evidence type="ECO:0000259" key="7">
    <source>
        <dbReference type="Pfam" id="PF02770"/>
    </source>
</evidence>
<dbReference type="GO" id="GO:0050660">
    <property type="term" value="F:flavin adenine dinucleotide binding"/>
    <property type="evidence" value="ECO:0007669"/>
    <property type="project" value="InterPro"/>
</dbReference>
<dbReference type="OrthoDB" id="9770681at2"/>
<organism evidence="9 10">
    <name type="scientific">Noviherbaspirillum saxi</name>
    <dbReference type="NCBI Taxonomy" id="2320863"/>
    <lineage>
        <taxon>Bacteria</taxon>
        <taxon>Pseudomonadati</taxon>
        <taxon>Pseudomonadota</taxon>
        <taxon>Betaproteobacteria</taxon>
        <taxon>Burkholderiales</taxon>
        <taxon>Oxalobacteraceae</taxon>
        <taxon>Noviherbaspirillum</taxon>
    </lineage>
</organism>
<dbReference type="Proteomes" id="UP000265955">
    <property type="component" value="Unassembled WGS sequence"/>
</dbReference>
<sequence>MDFNYTPEQQQFKDALRRFIDKDYTFEHRKKIIHSASGVSDQAWGTLVELGMTALPVPEEQGGFNGSAVDMLVVMQELGRGIVVEPYFATVLGAQFLKLAGGQEGLLEQVAAGELKLAAALGEKQARHDLFDITTTAKQDGDGFVLNGTKTIVIHGGQADKLIVSARSGGAQRDTDGISLFVVAADVGGVTRRDYRTIDGQRAADITFSNVHVPASAVLGTAGAGWDLLDAAADYGAALLCAEAVGAMDALNGATLEYLKTRQQFGVPIGKFQALQHRMAEMFMQTEQARSMATLAAVKVGSTDAGERRRTVSAAKARIGQALKYVGQQAVQLHGGMGVTDELPAAHHFKRLTMIEVTLGDTDHHLARFASQPEFRNAA</sequence>
<keyword evidence="5" id="KW-0560">Oxidoreductase</keyword>
<feature type="domain" description="Acyl-CoA oxidase/dehydrogenase middle" evidence="7">
    <location>
        <begin position="118"/>
        <end position="211"/>
    </location>
</feature>
<dbReference type="InterPro" id="IPR046373">
    <property type="entry name" value="Acyl-CoA_Oxase/DH_mid-dom_sf"/>
</dbReference>
<dbReference type="PANTHER" id="PTHR43884:SF20">
    <property type="entry name" value="ACYL-COA DEHYDROGENASE FADE28"/>
    <property type="match status" value="1"/>
</dbReference>
<dbReference type="GO" id="GO:0003995">
    <property type="term" value="F:acyl-CoA dehydrogenase activity"/>
    <property type="evidence" value="ECO:0007669"/>
    <property type="project" value="TreeGrafter"/>
</dbReference>
<keyword evidence="10" id="KW-1185">Reference proteome</keyword>
<protein>
    <submittedName>
        <fullName evidence="9">Pimeloyl-CoA dehydrogenase small subunit</fullName>
    </submittedName>
</protein>
<dbReference type="Gene3D" id="2.40.110.10">
    <property type="entry name" value="Butyryl-CoA Dehydrogenase, subunit A, domain 2"/>
    <property type="match status" value="1"/>
</dbReference>
<keyword evidence="4" id="KW-0274">FAD</keyword>
<dbReference type="Gene3D" id="1.10.540.10">
    <property type="entry name" value="Acyl-CoA dehydrogenase/oxidase, N-terminal domain"/>
    <property type="match status" value="1"/>
</dbReference>
<dbReference type="InterPro" id="IPR037069">
    <property type="entry name" value="AcylCoA_DH/ox_N_sf"/>
</dbReference>
<evidence type="ECO:0000256" key="5">
    <source>
        <dbReference type="ARBA" id="ARBA00023002"/>
    </source>
</evidence>
<evidence type="ECO:0000259" key="8">
    <source>
        <dbReference type="Pfam" id="PF02771"/>
    </source>
</evidence>
<feature type="domain" description="Acyl-CoA dehydrogenase/oxidase N-terminal" evidence="8">
    <location>
        <begin position="6"/>
        <end position="96"/>
    </location>
</feature>
<dbReference type="CDD" id="cd00567">
    <property type="entry name" value="ACAD"/>
    <property type="match status" value="1"/>
</dbReference>
<dbReference type="InterPro" id="IPR006091">
    <property type="entry name" value="Acyl-CoA_Oxase/DH_mid-dom"/>
</dbReference>
<proteinExistence type="inferred from homology"/>
<reference evidence="10" key="1">
    <citation type="submission" date="2018-09" db="EMBL/GenBank/DDBJ databases">
        <authorList>
            <person name="Zhu H."/>
        </authorList>
    </citation>
    <scope>NUCLEOTIDE SEQUENCE [LARGE SCALE GENOMIC DNA]</scope>
    <source>
        <strain evidence="10">K1R23-30</strain>
    </source>
</reference>
<dbReference type="InterPro" id="IPR013786">
    <property type="entry name" value="AcylCoA_DH/ox_N"/>
</dbReference>